<reference evidence="5" key="1">
    <citation type="submission" date="2019-06" db="EMBL/GenBank/DDBJ databases">
        <title>Gordonia isolated from sludge of a wastewater treatment plant.</title>
        <authorList>
            <person name="Tamura T."/>
            <person name="Aoyama K."/>
            <person name="Kang Y."/>
            <person name="Saito S."/>
            <person name="Akiyama N."/>
            <person name="Yazawa K."/>
            <person name="Gonoi T."/>
            <person name="Mikami Y."/>
        </authorList>
    </citation>
    <scope>NUCLEOTIDE SEQUENCE [LARGE SCALE GENOMIC DNA]</scope>
    <source>
        <strain evidence="5">NBRC 107696</strain>
    </source>
</reference>
<evidence type="ECO:0000313" key="5">
    <source>
        <dbReference type="Proteomes" id="UP000444960"/>
    </source>
</evidence>
<keyword evidence="1" id="KW-0378">Hydrolase</keyword>
<dbReference type="GO" id="GO:0016787">
    <property type="term" value="F:hydrolase activity"/>
    <property type="evidence" value="ECO:0007669"/>
    <property type="project" value="UniProtKB-KW"/>
</dbReference>
<proteinExistence type="predicted"/>
<evidence type="ECO:0000256" key="1">
    <source>
        <dbReference type="ARBA" id="ARBA00022801"/>
    </source>
</evidence>
<dbReference type="CDD" id="cd05829">
    <property type="entry name" value="Sortase_F"/>
    <property type="match status" value="1"/>
</dbReference>
<dbReference type="SUPFAM" id="SSF63817">
    <property type="entry name" value="Sortase"/>
    <property type="match status" value="1"/>
</dbReference>
<feature type="active site" description="Proton donor/acceptor" evidence="2">
    <location>
        <position position="112"/>
    </location>
</feature>
<organism evidence="4 5">
    <name type="scientific">Gordonia spumicola</name>
    <dbReference type="NCBI Taxonomy" id="589161"/>
    <lineage>
        <taxon>Bacteria</taxon>
        <taxon>Bacillati</taxon>
        <taxon>Actinomycetota</taxon>
        <taxon>Actinomycetes</taxon>
        <taxon>Mycobacteriales</taxon>
        <taxon>Gordoniaceae</taxon>
        <taxon>Gordonia</taxon>
    </lineage>
</organism>
<dbReference type="Gene3D" id="2.40.260.10">
    <property type="entry name" value="Sortase"/>
    <property type="match status" value="1"/>
</dbReference>
<dbReference type="InterPro" id="IPR042001">
    <property type="entry name" value="Sortase_F"/>
</dbReference>
<evidence type="ECO:0008006" key="6">
    <source>
        <dbReference type="Google" id="ProtNLM"/>
    </source>
</evidence>
<name>A0A7I9V579_9ACTN</name>
<protein>
    <recommendedName>
        <fullName evidence="6">Class F sortase</fullName>
    </recommendedName>
</protein>
<feature type="chain" id="PRO_5038337958" description="Class F sortase" evidence="3">
    <location>
        <begin position="27"/>
        <end position="196"/>
    </location>
</feature>
<gene>
    <name evidence="4" type="ORF">nbrc107696_07800</name>
</gene>
<keyword evidence="5" id="KW-1185">Reference proteome</keyword>
<dbReference type="Proteomes" id="UP000444960">
    <property type="component" value="Unassembled WGS sequence"/>
</dbReference>
<dbReference type="OrthoDB" id="525039at2"/>
<dbReference type="RefSeq" id="WP_161894243.1">
    <property type="nucleotide sequence ID" value="NZ_BJOV01000002.1"/>
</dbReference>
<evidence type="ECO:0000256" key="2">
    <source>
        <dbReference type="PIRSR" id="PIRSR605754-1"/>
    </source>
</evidence>
<dbReference type="InterPro" id="IPR023365">
    <property type="entry name" value="Sortase_dom-sf"/>
</dbReference>
<feature type="active site" description="Acyl-thioester intermediate" evidence="2">
    <location>
        <position position="176"/>
    </location>
</feature>
<dbReference type="PROSITE" id="PS51257">
    <property type="entry name" value="PROKAR_LIPOPROTEIN"/>
    <property type="match status" value="1"/>
</dbReference>
<dbReference type="Pfam" id="PF04203">
    <property type="entry name" value="Sortase"/>
    <property type="match status" value="1"/>
</dbReference>
<sequence length="196" mass="20232">MKTTVRTVAVALLAGLAALLFLTGCASGGSTAPAPPAPARVLSGDTAAKPATVDAPIGTPDHITIPDVGVDANVAPISDTGSEIDPPSNDDAYWWTQRGKPGSNDTVYLAGHTLDNGTGVFAAVQRSKPGEKITIDTSAGKRTYRITATAAYAKADLDRYDDVWAAVPGRLILVTCHLDNGAPTNDNFLVFATLIS</sequence>
<keyword evidence="3" id="KW-0732">Signal</keyword>
<dbReference type="EMBL" id="BJOV01000002">
    <property type="protein sequence ID" value="GEE00334.1"/>
    <property type="molecule type" value="Genomic_DNA"/>
</dbReference>
<accession>A0A7I9V579</accession>
<evidence type="ECO:0000256" key="3">
    <source>
        <dbReference type="SAM" id="SignalP"/>
    </source>
</evidence>
<feature type="signal peptide" evidence="3">
    <location>
        <begin position="1"/>
        <end position="26"/>
    </location>
</feature>
<evidence type="ECO:0000313" key="4">
    <source>
        <dbReference type="EMBL" id="GEE00334.1"/>
    </source>
</evidence>
<dbReference type="InterPro" id="IPR005754">
    <property type="entry name" value="Sortase"/>
</dbReference>
<comment type="caution">
    <text evidence="4">The sequence shown here is derived from an EMBL/GenBank/DDBJ whole genome shotgun (WGS) entry which is preliminary data.</text>
</comment>
<dbReference type="AlphaFoldDB" id="A0A7I9V579"/>